<organism evidence="2 3">
    <name type="scientific">Ralstonia chuxiongensis</name>
    <dbReference type="NCBI Taxonomy" id="2957504"/>
    <lineage>
        <taxon>Bacteria</taxon>
        <taxon>Pseudomonadati</taxon>
        <taxon>Pseudomonadota</taxon>
        <taxon>Betaproteobacteria</taxon>
        <taxon>Burkholderiales</taxon>
        <taxon>Burkholderiaceae</taxon>
        <taxon>Ralstonia</taxon>
    </lineage>
</organism>
<proteinExistence type="predicted"/>
<comment type="caution">
    <text evidence="2">The sequence shown here is derived from an EMBL/GenBank/DDBJ whole genome shotgun (WGS) entry which is preliminary data.</text>
</comment>
<evidence type="ECO:0000313" key="2">
    <source>
        <dbReference type="EMBL" id="MCP1173196.1"/>
    </source>
</evidence>
<dbReference type="Proteomes" id="UP001162793">
    <property type="component" value="Unassembled WGS sequence"/>
</dbReference>
<keyword evidence="3" id="KW-1185">Reference proteome</keyword>
<dbReference type="EMBL" id="JAMYWC010000003">
    <property type="protein sequence ID" value="MCP1173196.1"/>
    <property type="molecule type" value="Genomic_DNA"/>
</dbReference>
<sequence>MWRTRVARHEFSSSRKPGAFSGSPSGCGEKKARNVRASNSAISLPLRALAILLSRTPNNIRVNVRFADGTSWDVPLQQLANKKNSPLKRRAENQLKKALSSGQGKCMKSVAAAALGYALIGCGSTFHRPSLSFFSSAVFGASGT</sequence>
<protein>
    <submittedName>
        <fullName evidence="2">Uncharacterized protein</fullName>
    </submittedName>
</protein>
<dbReference type="AlphaFoldDB" id="A0AA41WRK7"/>
<evidence type="ECO:0000313" key="3">
    <source>
        <dbReference type="Proteomes" id="UP001162793"/>
    </source>
</evidence>
<dbReference type="RefSeq" id="WP_253537208.1">
    <property type="nucleotide sequence ID" value="NZ_JAMYWC010000003.1"/>
</dbReference>
<reference evidence="3" key="1">
    <citation type="journal article" date="2023" name="Front. Microbiol.">
        <title>Ralstonia chuxiongensis sp. nov., Ralstonia mojiangensis sp. nov., and Ralstonia soli sp. nov., isolated from tobacco fields, are three novel species in the family Burkholderiaceae.</title>
        <authorList>
            <person name="Lu C.H."/>
            <person name="Zhang Y.Y."/>
            <person name="Jiang N."/>
            <person name="Chen W."/>
            <person name="Shao X."/>
            <person name="Zhao Z.M."/>
            <person name="Lu W.L."/>
            <person name="Hu X."/>
            <person name="Xi Y.X."/>
            <person name="Zou S.Y."/>
            <person name="Wei Q.J."/>
            <person name="Lin Z.L."/>
            <person name="Gong L."/>
            <person name="Gai X.T."/>
            <person name="Zhang L.Q."/>
            <person name="Li J.Y."/>
            <person name="Jin Y."/>
            <person name="Xia Z.Y."/>
        </authorList>
    </citation>
    <scope>NUCLEOTIDE SEQUENCE [LARGE SCALE GENOMIC DNA]</scope>
    <source>
        <strain evidence="3">21YRMH01-3</strain>
    </source>
</reference>
<feature type="region of interest" description="Disordered" evidence="1">
    <location>
        <begin position="1"/>
        <end position="31"/>
    </location>
</feature>
<gene>
    <name evidence="2" type="ORF">NKG59_12610</name>
</gene>
<accession>A0AA41WRK7</accession>
<name>A0AA41WRK7_9RALS</name>
<evidence type="ECO:0000256" key="1">
    <source>
        <dbReference type="SAM" id="MobiDB-lite"/>
    </source>
</evidence>